<keyword evidence="1" id="KW-0677">Repeat</keyword>
<evidence type="ECO:0000313" key="6">
    <source>
        <dbReference type="Proteomes" id="UP000429229"/>
    </source>
</evidence>
<keyword evidence="2 3" id="KW-0802">TPR repeat</keyword>
<dbReference type="PANTHER" id="PTHR45586:SF1">
    <property type="entry name" value="LIPOPOLYSACCHARIDE ASSEMBLY PROTEIN B"/>
    <property type="match status" value="1"/>
</dbReference>
<accession>A0A6I4U569</accession>
<evidence type="ECO:0000256" key="3">
    <source>
        <dbReference type="PROSITE-ProRule" id="PRU00339"/>
    </source>
</evidence>
<protein>
    <submittedName>
        <fullName evidence="5">Tetratricopeptide repeat protein</fullName>
    </submittedName>
</protein>
<dbReference type="Pfam" id="PF13181">
    <property type="entry name" value="TPR_8"/>
    <property type="match status" value="1"/>
</dbReference>
<dbReference type="PROSITE" id="PS50005">
    <property type="entry name" value="TPR"/>
    <property type="match status" value="1"/>
</dbReference>
<evidence type="ECO:0000256" key="2">
    <source>
        <dbReference type="ARBA" id="ARBA00022803"/>
    </source>
</evidence>
<dbReference type="AlphaFoldDB" id="A0A6I4U569"/>
<dbReference type="Proteomes" id="UP000429229">
    <property type="component" value="Unassembled WGS sequence"/>
</dbReference>
<keyword evidence="4" id="KW-0732">Signal</keyword>
<feature type="chain" id="PRO_5026097916" evidence="4">
    <location>
        <begin position="22"/>
        <end position="336"/>
    </location>
</feature>
<comment type="caution">
    <text evidence="5">The sequence shown here is derived from an EMBL/GenBank/DDBJ whole genome shotgun (WGS) entry which is preliminary data.</text>
</comment>
<dbReference type="RefSeq" id="WP_160616261.1">
    <property type="nucleotide sequence ID" value="NZ_WTYR01000001.1"/>
</dbReference>
<name>A0A6I4U569_9SPHN</name>
<dbReference type="SMART" id="SM00028">
    <property type="entry name" value="TPR"/>
    <property type="match status" value="3"/>
</dbReference>
<feature type="repeat" description="TPR" evidence="3">
    <location>
        <begin position="186"/>
        <end position="219"/>
    </location>
</feature>
<dbReference type="Pfam" id="PF14559">
    <property type="entry name" value="TPR_19"/>
    <property type="match status" value="1"/>
</dbReference>
<keyword evidence="6" id="KW-1185">Reference proteome</keyword>
<dbReference type="InterPro" id="IPR019734">
    <property type="entry name" value="TPR_rpt"/>
</dbReference>
<dbReference type="EMBL" id="WTYR01000001">
    <property type="protein sequence ID" value="MXP09581.1"/>
    <property type="molecule type" value="Genomic_DNA"/>
</dbReference>
<dbReference type="InterPro" id="IPR051012">
    <property type="entry name" value="CellSynth/LPSAsmb/PSIAsmb"/>
</dbReference>
<sequence>MKVRILIAASALALASCGSDAGEDLSAGQAAYDAGNFDQARTNLVAALKQDRKNPVVVELLARTYLELGDGDRAKRQLDNLAKLEDVPEDYPFLMAQAQLDRGQPELALEAIQGEESAKAYHLRAQIQIAEGDYDEARDTMRAGLDRPGEKGGLYADYALFRLGDEEIGDAARYAAMAKKSAPDASRTYLAVGNVAVAQDRFDDAIAELKEGVDRYPRDLELLYGLARAYGLSGRNEELAALLDDAKPRVGGSMEFTVMRARLAGDRENWEEVRSLLQPIESDLDNLPSDNFLYITALDKLGQTELAFNRLQRLVRRFPGNQDAEAMLAQLENQLG</sequence>
<dbReference type="Pfam" id="PF13174">
    <property type="entry name" value="TPR_6"/>
    <property type="match status" value="1"/>
</dbReference>
<evidence type="ECO:0000313" key="5">
    <source>
        <dbReference type="EMBL" id="MXP09581.1"/>
    </source>
</evidence>
<evidence type="ECO:0000256" key="1">
    <source>
        <dbReference type="ARBA" id="ARBA00022737"/>
    </source>
</evidence>
<organism evidence="5 6">
    <name type="scientific">Alteriqipengyuania halimionae</name>
    <dbReference type="NCBI Taxonomy" id="1926630"/>
    <lineage>
        <taxon>Bacteria</taxon>
        <taxon>Pseudomonadati</taxon>
        <taxon>Pseudomonadota</taxon>
        <taxon>Alphaproteobacteria</taxon>
        <taxon>Sphingomonadales</taxon>
        <taxon>Erythrobacteraceae</taxon>
        <taxon>Alteriqipengyuania</taxon>
    </lineage>
</organism>
<dbReference type="PANTHER" id="PTHR45586">
    <property type="entry name" value="TPR REPEAT-CONTAINING PROTEIN PA4667"/>
    <property type="match status" value="1"/>
</dbReference>
<dbReference type="OrthoDB" id="7487699at2"/>
<evidence type="ECO:0000256" key="4">
    <source>
        <dbReference type="SAM" id="SignalP"/>
    </source>
</evidence>
<dbReference type="PROSITE" id="PS51257">
    <property type="entry name" value="PROKAR_LIPOPROTEIN"/>
    <property type="match status" value="1"/>
</dbReference>
<feature type="signal peptide" evidence="4">
    <location>
        <begin position="1"/>
        <end position="21"/>
    </location>
</feature>
<gene>
    <name evidence="5" type="ORF">GRI68_05260</name>
</gene>
<reference evidence="5 6" key="1">
    <citation type="submission" date="2019-12" db="EMBL/GenBank/DDBJ databases">
        <title>Genomic-based taxomic classification of the family Erythrobacteraceae.</title>
        <authorList>
            <person name="Xu L."/>
        </authorList>
    </citation>
    <scope>NUCLEOTIDE SEQUENCE [LARGE SCALE GENOMIC DNA]</scope>
    <source>
        <strain evidence="5 6">LMG 29519</strain>
    </source>
</reference>
<proteinExistence type="predicted"/>
<dbReference type="Pfam" id="PF13432">
    <property type="entry name" value="TPR_16"/>
    <property type="match status" value="1"/>
</dbReference>
<dbReference type="SUPFAM" id="SSF48452">
    <property type="entry name" value="TPR-like"/>
    <property type="match status" value="1"/>
</dbReference>
<dbReference type="Gene3D" id="1.25.40.10">
    <property type="entry name" value="Tetratricopeptide repeat domain"/>
    <property type="match status" value="1"/>
</dbReference>
<dbReference type="InterPro" id="IPR011990">
    <property type="entry name" value="TPR-like_helical_dom_sf"/>
</dbReference>